<dbReference type="Proteomes" id="UP000658690">
    <property type="component" value="Unassembled WGS sequence"/>
</dbReference>
<accession>A0ABX1Z921</accession>
<evidence type="ECO:0000259" key="2">
    <source>
        <dbReference type="Pfam" id="PF07833"/>
    </source>
</evidence>
<feature type="domain" description="Copper amine oxidase-like N-terminal" evidence="2">
    <location>
        <begin position="19"/>
        <end position="82"/>
    </location>
</feature>
<name>A0ABX1Z921_9BACL</name>
<protein>
    <recommendedName>
        <fullName evidence="2">Copper amine oxidase-like N-terminal domain-containing protein</fullName>
    </recommendedName>
</protein>
<feature type="chain" id="PRO_5045500546" description="Copper amine oxidase-like N-terminal domain-containing protein" evidence="1">
    <location>
        <begin position="23"/>
        <end position="230"/>
    </location>
</feature>
<comment type="caution">
    <text evidence="3">The sequence shown here is derived from an EMBL/GenBank/DDBJ whole genome shotgun (WGS) entry which is preliminary data.</text>
</comment>
<feature type="signal peptide" evidence="1">
    <location>
        <begin position="1"/>
        <end position="22"/>
    </location>
</feature>
<keyword evidence="1" id="KW-0732">Signal</keyword>
<proteinExistence type="predicted"/>
<gene>
    <name evidence="3" type="ORF">GC102_24340</name>
</gene>
<dbReference type="InterPro" id="IPR012854">
    <property type="entry name" value="Cu_amine_oxidase-like_N"/>
</dbReference>
<sequence length="230" mass="25933">MRKYAIGLFAGLLLSFCTIVSASETVQAYLFPSKIIINGEQKELGPMYEVINYKDSAYVPIRFFSETMEAKVEYLESPRTISVTYEDMYLLDLKIVDEISLSGVKLLQPEDDVISALGTGQSIDGCFGCGLYTYYPEKKLYVITSNNQGDLKNKVVNMITTNKNDNVLGIKIGDSLSAVKSILDQYKFKYDDSLGAFVKGDLILRLIDENHDKIIDQIYFGLNTKSRFIR</sequence>
<evidence type="ECO:0000313" key="3">
    <source>
        <dbReference type="EMBL" id="NOU88854.1"/>
    </source>
</evidence>
<dbReference type="EMBL" id="WHOC01000133">
    <property type="protein sequence ID" value="NOU88854.1"/>
    <property type="molecule type" value="Genomic_DNA"/>
</dbReference>
<evidence type="ECO:0000313" key="4">
    <source>
        <dbReference type="Proteomes" id="UP000658690"/>
    </source>
</evidence>
<organism evidence="3 4">
    <name type="scientific">Paenibacillus germinis</name>
    <dbReference type="NCBI Taxonomy" id="2654979"/>
    <lineage>
        <taxon>Bacteria</taxon>
        <taxon>Bacillati</taxon>
        <taxon>Bacillota</taxon>
        <taxon>Bacilli</taxon>
        <taxon>Bacillales</taxon>
        <taxon>Paenibacillaceae</taxon>
        <taxon>Paenibacillus</taxon>
    </lineage>
</organism>
<keyword evidence="4" id="KW-1185">Reference proteome</keyword>
<evidence type="ECO:0000256" key="1">
    <source>
        <dbReference type="SAM" id="SignalP"/>
    </source>
</evidence>
<dbReference type="RefSeq" id="WP_171691818.1">
    <property type="nucleotide sequence ID" value="NZ_WHOC01000133.1"/>
</dbReference>
<reference evidence="3 4" key="1">
    <citation type="submission" date="2019-10" db="EMBL/GenBank/DDBJ databases">
        <title>Description of Paenibacillus choica sp. nov.</title>
        <authorList>
            <person name="Carlier A."/>
            <person name="Qi S."/>
        </authorList>
    </citation>
    <scope>NUCLEOTIDE SEQUENCE [LARGE SCALE GENOMIC DNA]</scope>
    <source>
        <strain evidence="3 4">LMG 31460</strain>
    </source>
</reference>
<dbReference type="Pfam" id="PF07833">
    <property type="entry name" value="Cu_amine_oxidN1"/>
    <property type="match status" value="1"/>
</dbReference>